<evidence type="ECO:0000313" key="2">
    <source>
        <dbReference type="EMBL" id="KAF2320474.1"/>
    </source>
</evidence>
<dbReference type="EMBL" id="JAAGAX010000003">
    <property type="protein sequence ID" value="KAF2320474.1"/>
    <property type="molecule type" value="Genomic_DNA"/>
</dbReference>
<dbReference type="Proteomes" id="UP000467840">
    <property type="component" value="Chromosome 10"/>
</dbReference>
<evidence type="ECO:0000313" key="3">
    <source>
        <dbReference type="Proteomes" id="UP000467840"/>
    </source>
</evidence>
<protein>
    <submittedName>
        <fullName evidence="2">Uncharacterized protein</fullName>
    </submittedName>
</protein>
<proteinExistence type="predicted"/>
<name>A0A6A6N584_HEVBR</name>
<gene>
    <name evidence="2" type="ORF">GH714_027601</name>
</gene>
<sequence length="96" mass="9961">MISFKIRLSNVGRPCSDPIVPPPPPKEAANHGLREGEEKHGDYAFHGVLSGSYSTLPPLPPRPSAPPVAPPIPPVAPPVPPVAPLVPPVATPLIPP</sequence>
<reference evidence="2 3" key="1">
    <citation type="journal article" date="2020" name="Mol. Plant">
        <title>The Chromosome-Based Rubber Tree Genome Provides New Insights into Spurge Genome Evolution and Rubber Biosynthesis.</title>
        <authorList>
            <person name="Liu J."/>
            <person name="Shi C."/>
            <person name="Shi C.C."/>
            <person name="Li W."/>
            <person name="Zhang Q.J."/>
            <person name="Zhang Y."/>
            <person name="Li K."/>
            <person name="Lu H.F."/>
            <person name="Shi C."/>
            <person name="Zhu S.T."/>
            <person name="Xiao Z.Y."/>
            <person name="Nan H."/>
            <person name="Yue Y."/>
            <person name="Zhu X.G."/>
            <person name="Wu Y."/>
            <person name="Hong X.N."/>
            <person name="Fan G.Y."/>
            <person name="Tong Y."/>
            <person name="Zhang D."/>
            <person name="Mao C.L."/>
            <person name="Liu Y.L."/>
            <person name="Hao S.J."/>
            <person name="Liu W.Q."/>
            <person name="Lv M.Q."/>
            <person name="Zhang H.B."/>
            <person name="Liu Y."/>
            <person name="Hu-Tang G.R."/>
            <person name="Wang J.P."/>
            <person name="Wang J.H."/>
            <person name="Sun Y.H."/>
            <person name="Ni S.B."/>
            <person name="Chen W.B."/>
            <person name="Zhang X.C."/>
            <person name="Jiao Y.N."/>
            <person name="Eichler E.E."/>
            <person name="Li G.H."/>
            <person name="Liu X."/>
            <person name="Gao L.Z."/>
        </authorList>
    </citation>
    <scope>NUCLEOTIDE SEQUENCE [LARGE SCALE GENOMIC DNA]</scope>
    <source>
        <strain evidence="3">cv. GT1</strain>
        <tissue evidence="2">Leaf</tissue>
    </source>
</reference>
<comment type="caution">
    <text evidence="2">The sequence shown here is derived from an EMBL/GenBank/DDBJ whole genome shotgun (WGS) entry which is preliminary data.</text>
</comment>
<feature type="region of interest" description="Disordered" evidence="1">
    <location>
        <begin position="13"/>
        <end position="44"/>
    </location>
</feature>
<accession>A0A6A6N584</accession>
<organism evidence="2 3">
    <name type="scientific">Hevea brasiliensis</name>
    <name type="common">Para rubber tree</name>
    <name type="synonym">Siphonia brasiliensis</name>
    <dbReference type="NCBI Taxonomy" id="3981"/>
    <lineage>
        <taxon>Eukaryota</taxon>
        <taxon>Viridiplantae</taxon>
        <taxon>Streptophyta</taxon>
        <taxon>Embryophyta</taxon>
        <taxon>Tracheophyta</taxon>
        <taxon>Spermatophyta</taxon>
        <taxon>Magnoliopsida</taxon>
        <taxon>eudicotyledons</taxon>
        <taxon>Gunneridae</taxon>
        <taxon>Pentapetalae</taxon>
        <taxon>rosids</taxon>
        <taxon>fabids</taxon>
        <taxon>Malpighiales</taxon>
        <taxon>Euphorbiaceae</taxon>
        <taxon>Crotonoideae</taxon>
        <taxon>Micrandreae</taxon>
        <taxon>Hevea</taxon>
    </lineage>
</organism>
<dbReference type="AlphaFoldDB" id="A0A6A6N584"/>
<evidence type="ECO:0000256" key="1">
    <source>
        <dbReference type="SAM" id="MobiDB-lite"/>
    </source>
</evidence>
<keyword evidence="3" id="KW-1185">Reference proteome</keyword>
<feature type="compositionally biased region" description="Basic and acidic residues" evidence="1">
    <location>
        <begin position="28"/>
        <end position="43"/>
    </location>
</feature>